<evidence type="ECO:0000256" key="2">
    <source>
        <dbReference type="SAM" id="SignalP"/>
    </source>
</evidence>
<evidence type="ECO:0000313" key="5">
    <source>
        <dbReference type="Proteomes" id="UP000824890"/>
    </source>
</evidence>
<dbReference type="SUPFAM" id="SSF52047">
    <property type="entry name" value="RNI-like"/>
    <property type="match status" value="2"/>
</dbReference>
<evidence type="ECO:0000256" key="1">
    <source>
        <dbReference type="SAM" id="MobiDB-lite"/>
    </source>
</evidence>
<evidence type="ECO:0000313" key="4">
    <source>
        <dbReference type="EMBL" id="KAH0894726.1"/>
    </source>
</evidence>
<dbReference type="Pfam" id="PF24758">
    <property type="entry name" value="LRR_At5g56370"/>
    <property type="match status" value="2"/>
</dbReference>
<evidence type="ECO:0000259" key="3">
    <source>
        <dbReference type="SMART" id="SM00256"/>
    </source>
</evidence>
<dbReference type="InterPro" id="IPR006553">
    <property type="entry name" value="Leu-rich_rpt_Cys-con_subtyp"/>
</dbReference>
<dbReference type="SMART" id="SM00256">
    <property type="entry name" value="FBOX"/>
    <property type="match status" value="2"/>
</dbReference>
<dbReference type="CDD" id="cd22109">
    <property type="entry name" value="F-box_FBXO41"/>
    <property type="match status" value="2"/>
</dbReference>
<sequence length="1769" mass="194412">MWLGDEIICFFVGLITLDAEDCTMEEGELKRVWSSTDAEDDDTYHKRPKLECPASASSDSSSMEERTVASSSRTHMFCHNFILNHGRKDDDSQVRFDLTDDVLHVVFSFLKHVDLCRSAMVCRQWRVASAHEDFWRVLTFKNMSISIDQFENMCRRYPNATRVNVYGVPAVNALAMKAATSFRNLEILTIGNGQISENFFQILGECNSLRSVTISDAILGSVPQEIHLSHDRLHKLKIRKCSALRLSIRCPQLRSLSLKRSDMVLAMLNCPLLQHLDIASCHKLQDADIRSAVTSCPQLESLDVSNSSCLGNETLREIAQACAALHILNASHCSNISFESVHLPMLTVLKLRSCERITSASMTWIANSPALEVLELDNCNMFTSVALHLSCLQSLILLNCRKFVELNLQSTMLSSITVANCLALRRVTITSNALRRLALKKQENLTALVLQCQSLQEMDLSGCKSLSNTVCESFSDVGGCPLLKSLILDNCESLTEVRFCNSSLSSLSLVGCRAVTSLALKCPRLEQICLDGCDNLETAFFKPVALRSLNLGICPKLSVLSIEAPYMVSLDLKCFGGLSESSIICPLLTSLDASFCGQLRDDCLPAITASCPLIESLVLMSCSSIGSVGFSSLKGLQNLSVLDLSYTCLMNLEPIFKSCIQLKVLKLQACKDLTDSSLEPLYKEGALPALEELDLSYGTLCQTTIDDLLACCTHLTHLSLNGCVNMHDLEHDWGSGESNQEPAETSTNRLLQNLSCVGCPNIRKVLIPPAARFNHLSSLNLSLCVNLKEVDLACSNLVLLNLSNCCSLEVLKLGCPRLSTLFLQSCKMDEARVEAAISGCGSLETLDLRFCPKISSVSMVRLQTVCPSLKRVFSSPNLLQDQARMEEGEEAAGAELKRCLWSSSNAEDCTMEEEDDSHHKRAKVCSALAECRSASGISSDASGSSMEKTVASSSRTDTAMFCQNFILNHGRKDDDSQVHIDLTDDDLLHVVFSFLNHIDLCRSAMVCRQWRVASAHEDFWKVFNFQNMRISIKQFEIMCHRYPNATKVNVYGVPSVSNSLAMKAATTLRNLEVLIIGKVHVLRECNSLRSVTISEAFLGTGPQEIHLSHDRLRELKIIKCRVMRLAIRCQQLRSLSLKGSNTVRAMLHCPLLQHLDIASCRKLLDVVIRSAVTSCPLLESLDVSKCSNLSNGTLREIAQACAGLRMLNASSCPSISFESVHLPMLTVLKLHRCSCITSVSMTWIANSPALEVLELDNCTMLTSVALHLSFLRSLSLVNCPRFTELNLQSTMLSSITVSKCPALCRVTITSNALRRLAIKKQENLTTLVLQCQSLQEVDLTGCKSLSNTVFSDDGGCPMLKSLILDNCESLTEVRFCNSSLSSLSLVGCRAVTSLALKCPRLEQICLDGCDNLETVFFKPVAVRSLNLGICPKLSVLSIEAPYMVSLDLKCFGGLSEASIICPLLTSLDASFCGKLRDDSLPTITASCPLIESLLLMSCSSIGSDGFSSLKGLQNLIVLDLSYTCVMNLEPIFKSCIQLKVLKLHACKDLTDSSLEPLYKEGALPALEELDLSYGTLCQTTIDNLLACCTHLTHLSLNGCVNMHDLDYFGVFNSSENTQESAETSNRLLQNLNCVGCPNIRKVLIPPAARFDHLSSLNLSLSVHLEEVDLACSNLVKLNLSNCCSLEVLKLGCPRLSTLFLQSCKMDEAGVEAAISGCCSLEILDLRFCPKISSVSMARFQTVCPSLKRVCSSPNLLKDQEFAWNVLYNL</sequence>
<protein>
    <recommendedName>
        <fullName evidence="3">F-box domain-containing protein</fullName>
    </recommendedName>
</protein>
<dbReference type="SUPFAM" id="SSF52058">
    <property type="entry name" value="L domain-like"/>
    <property type="match status" value="3"/>
</dbReference>
<dbReference type="InterPro" id="IPR032675">
    <property type="entry name" value="LRR_dom_sf"/>
</dbReference>
<dbReference type="Pfam" id="PF12937">
    <property type="entry name" value="F-box-like"/>
    <property type="match status" value="2"/>
</dbReference>
<proteinExistence type="predicted"/>
<reference evidence="4 5" key="1">
    <citation type="submission" date="2021-05" db="EMBL/GenBank/DDBJ databases">
        <title>Genome Assembly of Synthetic Allotetraploid Brassica napus Reveals Homoeologous Exchanges between Subgenomes.</title>
        <authorList>
            <person name="Davis J.T."/>
        </authorList>
    </citation>
    <scope>NUCLEOTIDE SEQUENCE [LARGE SCALE GENOMIC DNA]</scope>
    <source>
        <strain evidence="5">cv. Da-Ae</strain>
        <tissue evidence="4">Seedling</tissue>
    </source>
</reference>
<dbReference type="Proteomes" id="UP000824890">
    <property type="component" value="Unassembled WGS sequence"/>
</dbReference>
<feature type="chain" id="PRO_5046148626" description="F-box domain-containing protein" evidence="2">
    <location>
        <begin position="20"/>
        <end position="1769"/>
    </location>
</feature>
<name>A0ABQ8ARM1_BRANA</name>
<feature type="signal peptide" evidence="2">
    <location>
        <begin position="1"/>
        <end position="19"/>
    </location>
</feature>
<dbReference type="InterPro" id="IPR055411">
    <property type="entry name" value="LRR_FXL15/At3g58940/PEG3-like"/>
</dbReference>
<accession>A0ABQ8ARM1</accession>
<dbReference type="EMBL" id="JAGKQM010000013">
    <property type="protein sequence ID" value="KAH0894726.1"/>
    <property type="molecule type" value="Genomic_DNA"/>
</dbReference>
<comment type="caution">
    <text evidence="4">The sequence shown here is derived from an EMBL/GenBank/DDBJ whole genome shotgun (WGS) entry which is preliminary data.</text>
</comment>
<dbReference type="SUPFAM" id="SSF81383">
    <property type="entry name" value="F-box domain"/>
    <property type="match status" value="1"/>
</dbReference>
<dbReference type="Gene3D" id="3.80.10.10">
    <property type="entry name" value="Ribonuclease Inhibitor"/>
    <property type="match status" value="11"/>
</dbReference>
<keyword evidence="5" id="KW-1185">Reference proteome</keyword>
<dbReference type="InterPro" id="IPR036047">
    <property type="entry name" value="F-box-like_dom_sf"/>
</dbReference>
<organism evidence="4 5">
    <name type="scientific">Brassica napus</name>
    <name type="common">Rape</name>
    <dbReference type="NCBI Taxonomy" id="3708"/>
    <lineage>
        <taxon>Eukaryota</taxon>
        <taxon>Viridiplantae</taxon>
        <taxon>Streptophyta</taxon>
        <taxon>Embryophyta</taxon>
        <taxon>Tracheophyta</taxon>
        <taxon>Spermatophyta</taxon>
        <taxon>Magnoliopsida</taxon>
        <taxon>eudicotyledons</taxon>
        <taxon>Gunneridae</taxon>
        <taxon>Pentapetalae</taxon>
        <taxon>rosids</taxon>
        <taxon>malvids</taxon>
        <taxon>Brassicales</taxon>
        <taxon>Brassicaceae</taxon>
        <taxon>Brassiceae</taxon>
        <taxon>Brassica</taxon>
    </lineage>
</organism>
<keyword evidence="2" id="KW-0732">Signal</keyword>
<gene>
    <name evidence="4" type="ORF">HID58_057155</name>
</gene>
<dbReference type="SMART" id="SM00367">
    <property type="entry name" value="LRR_CC"/>
    <property type="match status" value="23"/>
</dbReference>
<dbReference type="InterPro" id="IPR055312">
    <property type="entry name" value="FBL15-like"/>
</dbReference>
<dbReference type="PANTHER" id="PTHR34709">
    <property type="entry name" value="OS10G0396666 PROTEIN"/>
    <property type="match status" value="1"/>
</dbReference>
<feature type="region of interest" description="Disordered" evidence="1">
    <location>
        <begin position="39"/>
        <end position="65"/>
    </location>
</feature>
<feature type="domain" description="F-box" evidence="3">
    <location>
        <begin position="98"/>
        <end position="138"/>
    </location>
</feature>
<dbReference type="InterPro" id="IPR001810">
    <property type="entry name" value="F-box_dom"/>
</dbReference>
<feature type="domain" description="F-box" evidence="3">
    <location>
        <begin position="983"/>
        <end position="1023"/>
    </location>
</feature>
<dbReference type="PANTHER" id="PTHR34709:SF71">
    <property type="entry name" value="F-BOX DOMAIN-CONTAINING PROTEIN"/>
    <property type="match status" value="1"/>
</dbReference>